<gene>
    <name evidence="1" type="ORF">CICLE_v10013291mg</name>
</gene>
<name>V4T349_CITCL</name>
<dbReference type="Proteomes" id="UP000030687">
    <property type="component" value="Unassembled WGS sequence"/>
</dbReference>
<dbReference type="InParanoid" id="V4T349"/>
<sequence>MTLKEVESTMKPWVNTVSFSYGSRKVPCSSYPSFDINNGTLRNYKTMKQTVTSTHTEEDSYTSSNG</sequence>
<dbReference type="Gramene" id="ESR43951">
    <property type="protein sequence ID" value="ESR43951"/>
    <property type="gene ID" value="CICLE_v10013291mg"/>
</dbReference>
<dbReference type="AlphaFoldDB" id="V4T349"/>
<accession>V4T349</accession>
<evidence type="ECO:0000313" key="2">
    <source>
        <dbReference type="Proteomes" id="UP000030687"/>
    </source>
</evidence>
<protein>
    <submittedName>
        <fullName evidence="1">Uncharacterized protein</fullName>
    </submittedName>
</protein>
<reference evidence="1 2" key="1">
    <citation type="submission" date="2013-10" db="EMBL/GenBank/DDBJ databases">
        <authorList>
            <consortium name="International Citrus Genome Consortium"/>
            <person name="Jenkins J."/>
            <person name="Schmutz J."/>
            <person name="Prochnik S."/>
            <person name="Rokhsar D."/>
            <person name="Gmitter F."/>
            <person name="Ollitrault P."/>
            <person name="Machado M."/>
            <person name="Talon M."/>
            <person name="Wincker P."/>
            <person name="Jaillon O."/>
            <person name="Morgante M."/>
        </authorList>
    </citation>
    <scope>NUCLEOTIDE SEQUENCE</scope>
    <source>
        <strain evidence="2">cv. Clemenules</strain>
    </source>
</reference>
<evidence type="ECO:0000313" key="1">
    <source>
        <dbReference type="EMBL" id="ESR43951.1"/>
    </source>
</evidence>
<proteinExistence type="predicted"/>
<keyword evidence="2" id="KW-1185">Reference proteome</keyword>
<dbReference type="EMBL" id="KI536861">
    <property type="protein sequence ID" value="ESR43951.1"/>
    <property type="molecule type" value="Genomic_DNA"/>
</dbReference>
<organism evidence="1 2">
    <name type="scientific">Citrus clementina</name>
    <name type="common">Clementine</name>
    <name type="synonym">Citrus deliciosa x Citrus sinensis</name>
    <dbReference type="NCBI Taxonomy" id="85681"/>
    <lineage>
        <taxon>Eukaryota</taxon>
        <taxon>Viridiplantae</taxon>
        <taxon>Streptophyta</taxon>
        <taxon>Embryophyta</taxon>
        <taxon>Tracheophyta</taxon>
        <taxon>Spermatophyta</taxon>
        <taxon>Magnoliopsida</taxon>
        <taxon>eudicotyledons</taxon>
        <taxon>Gunneridae</taxon>
        <taxon>Pentapetalae</taxon>
        <taxon>rosids</taxon>
        <taxon>malvids</taxon>
        <taxon>Sapindales</taxon>
        <taxon>Rutaceae</taxon>
        <taxon>Aurantioideae</taxon>
        <taxon>Citrus</taxon>
    </lineage>
</organism>
<dbReference type="KEGG" id="cic:CICLE_v10013291mg"/>